<feature type="compositionally biased region" description="Pro residues" evidence="3">
    <location>
        <begin position="1104"/>
        <end position="1127"/>
    </location>
</feature>
<keyword evidence="2" id="KW-0131">Cell cycle</keyword>
<dbReference type="GO" id="GO:0051301">
    <property type="term" value="P:cell division"/>
    <property type="evidence" value="ECO:0007669"/>
    <property type="project" value="UniProtKB-KW"/>
</dbReference>
<sequence length="1745" mass="187032">MPFTVLTPLPASASSSSSLNDMASSSPHPSPGTRLNLHNGTAVSKAARDSIINSSAKGWSPLQINKRDSVSSPLRPSPNPSDDAGSSSTSTATGEGPRRTSSSFKHVTRNSLVMNSPFKNPSTVQGAQAAGIHVERSTEVIHERRSPGRALGQAASAAIGAPNTPKAAIGLGISAKPRSASRTPSGSAVSGTRKVSNERKVAFPSVSSRGSPGERKVSGSKENESPDIRHGKRTPRQSAAFRVLKQEALVSKSPFLSSKRVPSGGEPSPKTVPDDVFGSPSPSPRRVSPSTRKVSPGKRKASPGKIARMSDSHATPSPPRLFSNQIPGPSPLSRRSIDEPTPVATPSKSAMTPSRRLRGPRGAELTDTPSKSKTVTFQSIPDVKEFERMSVEGSVDGSFDVDHEHEHEADWVDDNVMRGGELEEILEDSNDIDPLNSALHDLRLSQPRDSNNPSPSEDDHSANHHDESTTADFVNTLIEEGLFSPPQMPTPAMDDQPSFEQEPDETPQLSTPSLGDPLHATPLFATLADVPKFEDNDEAGIPFGRTHHAERVALAHARPSIHQASPPPSTLPKGDNTMLLNANAAQPAVPHRQSPSAPLSHQDGPMQDPFITIQTATSAISPPRARDEGGVPLGRTSHAERILAARTLATQQLGLGMPGRNPSPAKAPLQPRARDEDAQSESGNEAPPPRGSSKGWEASNGSGGAETPKRGLPKPPAPRVEQVRLPSPVSRRAPEPEKKVEKRASKLDFSGFSLPFIGNVSPFFSSGNSVPDPVVPAPTDKSSPSVKSASSEEERPLTPPPPMVDRAKTESPHRIPSFEFEEISLTSVGPQGVQKATVTSNSISPIKASSSEEFGATRDPTAESTNTKVRQRISREMIRETINQRIADGSISRRGSRPTSMIEPPRQQDKGSRPASVIGKYSTSIEPPQLSVTPHASSYRDPFDSPAGDAAPSTARGNGVPMAKSLTTDAAPSREDKDPQQRLRGHKQSQSLSAPAHVVLRQNSKDGIITEPQSSLDRLAQGFVPDAASQKSGRSAESSAGSSRSAAMGPTASPFKPVSILKHATSAPASSSSSNSSKALPKAPKPGPNSGSGSSSSRAVEFPEPQPMFPPKGELMPPPTLSPPTPAPFRDDLMPDQNSVRSPAMSSVAEHGVAEREAAIPAKRKEKESMAVSAASAGSKGSRRSRRSVSLGGLDGDEVIEEEARGQGFVARGFRLMKQIKDFRNRQPRLTLGLGDQQSIAEAFSEEAANIGSNRAYKVKEKPKVHASFDRIAHSKAGDLDTGKAWRSLRRPSDINEHAAELRAMKAREASNGKASGTIFVKVLGIEGLQIPLPEQPTYFCVTLDNGIDYIRTPYTQLAEGAKVNQEFSLVEHPNFEFSLSLDIRRDPHILKSLHEINNRSASLANSSQASLATTVASPAKSSGGFRNLFGSPRKAKSSIATSLAASSKSSRSASSQPSAPVIAPQPPKDTIARYLATPQSSTIAKTHVAFKPVAKNCEARVLEIRYPMFAMFKGEPDRPGPHELPKVPNQPRKQLAKVTLQMFRLPPLPGVRPEDLPQCIDECLRGIRHHAWHTCEYHEGILTQEGGDCKIPRRRMFKLIGGTLVAQNEVTRKEVASIDLRKALQVVDLNPNASPKSRVTRVDDEEEGWVARPRSWRVVFADGEGIVFSADKEEDKVTWMQTLDGLIGKIPPNPLWAELLSEKMKERDAKEKDREGKRSTSRSSLAKEAMGEGKPRAASRAERA</sequence>
<feature type="region of interest" description="Disordered" evidence="3">
    <location>
        <begin position="1700"/>
        <end position="1745"/>
    </location>
</feature>
<feature type="compositionally biased region" description="Polar residues" evidence="3">
    <location>
        <begin position="826"/>
        <end position="839"/>
    </location>
</feature>
<dbReference type="GO" id="GO:0005525">
    <property type="term" value="F:GTP binding"/>
    <property type="evidence" value="ECO:0007669"/>
    <property type="project" value="TreeGrafter"/>
</dbReference>
<feature type="region of interest" description="Disordered" evidence="3">
    <location>
        <begin position="826"/>
        <end position="1191"/>
    </location>
</feature>
<feature type="compositionally biased region" description="Low complexity" evidence="3">
    <location>
        <begin position="1032"/>
        <end position="1047"/>
    </location>
</feature>
<dbReference type="Gene3D" id="2.30.29.30">
    <property type="entry name" value="Pleckstrin-homology domain (PH domain)/Phosphotyrosine-binding domain (PTB)"/>
    <property type="match status" value="1"/>
</dbReference>
<dbReference type="EMBL" id="RSCD01000026">
    <property type="protein sequence ID" value="RSH82804.1"/>
    <property type="molecule type" value="Genomic_DNA"/>
</dbReference>
<feature type="compositionally biased region" description="Acidic residues" evidence="3">
    <location>
        <begin position="422"/>
        <end position="431"/>
    </location>
</feature>
<dbReference type="InterPro" id="IPR011993">
    <property type="entry name" value="PH-like_dom_sf"/>
</dbReference>
<dbReference type="SMART" id="SM00233">
    <property type="entry name" value="PH"/>
    <property type="match status" value="1"/>
</dbReference>
<feature type="compositionally biased region" description="Polar residues" evidence="3">
    <location>
        <begin position="180"/>
        <end position="194"/>
    </location>
</feature>
<dbReference type="Proteomes" id="UP000279259">
    <property type="component" value="Unassembled WGS sequence"/>
</dbReference>
<accession>A0A427XVC1</accession>
<feature type="compositionally biased region" description="Low complexity" evidence="3">
    <location>
        <begin position="840"/>
        <end position="851"/>
    </location>
</feature>
<gene>
    <name evidence="5" type="primary">BUD4</name>
    <name evidence="5" type="ORF">EHS25_005794</name>
</gene>
<proteinExistence type="predicted"/>
<dbReference type="PANTHER" id="PTHR36100">
    <property type="entry name" value="BUD SITE SELECTION PROTEIN 4"/>
    <property type="match status" value="1"/>
</dbReference>
<feature type="compositionally biased region" description="Low complexity" evidence="3">
    <location>
        <begin position="1441"/>
        <end position="1460"/>
    </location>
</feature>
<feature type="compositionally biased region" description="Low complexity" evidence="3">
    <location>
        <begin position="81"/>
        <end position="94"/>
    </location>
</feature>
<feature type="region of interest" description="Disordered" evidence="3">
    <location>
        <begin position="422"/>
        <end position="519"/>
    </location>
</feature>
<keyword evidence="1" id="KW-0132">Cell division</keyword>
<feature type="compositionally biased region" description="Basic and acidic residues" evidence="3">
    <location>
        <begin position="212"/>
        <end position="229"/>
    </location>
</feature>
<feature type="compositionally biased region" description="Polar residues" evidence="3">
    <location>
        <begin position="99"/>
        <end position="126"/>
    </location>
</feature>
<feature type="compositionally biased region" description="Basic and acidic residues" evidence="3">
    <location>
        <begin position="133"/>
        <end position="146"/>
    </location>
</feature>
<evidence type="ECO:0000259" key="4">
    <source>
        <dbReference type="PROSITE" id="PS50003"/>
    </source>
</evidence>
<evidence type="ECO:0000256" key="2">
    <source>
        <dbReference type="ARBA" id="ARBA00023306"/>
    </source>
</evidence>
<feature type="region of interest" description="Disordered" evidence="3">
    <location>
        <begin position="557"/>
        <end position="814"/>
    </location>
</feature>
<protein>
    <submittedName>
        <fullName evidence="5">Bud site selection protein bud4</fullName>
    </submittedName>
</protein>
<feature type="compositionally biased region" description="Basic and acidic residues" evidence="3">
    <location>
        <begin position="732"/>
        <end position="746"/>
    </location>
</feature>
<dbReference type="PROSITE" id="PS50003">
    <property type="entry name" value="PH_DOMAIN"/>
    <property type="match status" value="1"/>
</dbReference>
<feature type="compositionally biased region" description="Low complexity" evidence="3">
    <location>
        <begin position="1"/>
        <end position="27"/>
    </location>
</feature>
<feature type="region of interest" description="Disordered" evidence="3">
    <location>
        <begin position="1441"/>
        <end position="1468"/>
    </location>
</feature>
<evidence type="ECO:0000256" key="1">
    <source>
        <dbReference type="ARBA" id="ARBA00022618"/>
    </source>
</evidence>
<feature type="compositionally biased region" description="Basic and acidic residues" evidence="3">
    <location>
        <begin position="1152"/>
        <end position="1169"/>
    </location>
</feature>
<feature type="compositionally biased region" description="Polar residues" evidence="3">
    <location>
        <begin position="1136"/>
        <end position="1145"/>
    </location>
</feature>
<dbReference type="STRING" id="1890683.A0A427XVC1"/>
<feature type="compositionally biased region" description="Low complexity" evidence="3">
    <location>
        <begin position="1171"/>
        <end position="1180"/>
    </location>
</feature>
<feature type="compositionally biased region" description="Basic and acidic residues" evidence="3">
    <location>
        <begin position="457"/>
        <end position="468"/>
    </location>
</feature>
<name>A0A427XVC1_9TREE</name>
<dbReference type="PANTHER" id="PTHR36100:SF1">
    <property type="entry name" value="BUD SITE SELECTION PROTEIN 4"/>
    <property type="match status" value="1"/>
</dbReference>
<evidence type="ECO:0000256" key="3">
    <source>
        <dbReference type="SAM" id="MobiDB-lite"/>
    </source>
</evidence>
<feature type="compositionally biased region" description="Basic and acidic residues" evidence="3">
    <location>
        <begin position="972"/>
        <end position="981"/>
    </location>
</feature>
<feature type="domain" description="PH" evidence="4">
    <location>
        <begin position="1576"/>
        <end position="1689"/>
    </location>
</feature>
<feature type="compositionally biased region" description="Polar residues" evidence="3">
    <location>
        <begin position="921"/>
        <end position="936"/>
    </location>
</feature>
<dbReference type="OrthoDB" id="2123378at2759"/>
<feature type="region of interest" description="Disordered" evidence="3">
    <location>
        <begin position="1"/>
        <end position="374"/>
    </location>
</feature>
<feature type="compositionally biased region" description="Low complexity" evidence="3">
    <location>
        <begin position="284"/>
        <end position="294"/>
    </location>
</feature>
<feature type="compositionally biased region" description="Low complexity" evidence="3">
    <location>
        <begin position="148"/>
        <end position="161"/>
    </location>
</feature>
<reference evidence="5 6" key="1">
    <citation type="submission" date="2018-11" db="EMBL/GenBank/DDBJ databases">
        <title>Genome sequence of Saitozyma podzolica DSM 27192.</title>
        <authorList>
            <person name="Aliyu H."/>
            <person name="Gorte O."/>
            <person name="Ochsenreither K."/>
        </authorList>
    </citation>
    <scope>NUCLEOTIDE SEQUENCE [LARGE SCALE GENOMIC DNA]</scope>
    <source>
        <strain evidence="5 6">DSM 27192</strain>
    </source>
</reference>
<feature type="compositionally biased region" description="Basic and acidic residues" evidence="3">
    <location>
        <begin position="1730"/>
        <end position="1745"/>
    </location>
</feature>
<dbReference type="InterPro" id="IPR001849">
    <property type="entry name" value="PH_domain"/>
</dbReference>
<comment type="caution">
    <text evidence="5">The sequence shown here is derived from an EMBL/GenBank/DDBJ whole genome shotgun (WGS) entry which is preliminary data.</text>
</comment>
<dbReference type="SUPFAM" id="SSF50729">
    <property type="entry name" value="PH domain-like"/>
    <property type="match status" value="1"/>
</dbReference>
<organism evidence="5 6">
    <name type="scientific">Saitozyma podzolica</name>
    <dbReference type="NCBI Taxonomy" id="1890683"/>
    <lineage>
        <taxon>Eukaryota</taxon>
        <taxon>Fungi</taxon>
        <taxon>Dikarya</taxon>
        <taxon>Basidiomycota</taxon>
        <taxon>Agaricomycotina</taxon>
        <taxon>Tremellomycetes</taxon>
        <taxon>Tremellales</taxon>
        <taxon>Trimorphomycetaceae</taxon>
        <taxon>Saitozyma</taxon>
    </lineage>
</organism>
<keyword evidence="6" id="KW-1185">Reference proteome</keyword>
<dbReference type="InterPro" id="IPR052007">
    <property type="entry name" value="Bud4"/>
</dbReference>
<feature type="compositionally biased region" description="Basic and acidic residues" evidence="3">
    <location>
        <begin position="1701"/>
        <end position="1719"/>
    </location>
</feature>
<feature type="compositionally biased region" description="Low complexity" evidence="3">
    <location>
        <begin position="1066"/>
        <end position="1082"/>
    </location>
</feature>
<evidence type="ECO:0000313" key="5">
    <source>
        <dbReference type="EMBL" id="RSH82804.1"/>
    </source>
</evidence>
<evidence type="ECO:0000313" key="6">
    <source>
        <dbReference type="Proteomes" id="UP000279259"/>
    </source>
</evidence>